<dbReference type="AlphaFoldDB" id="A0AA97NMV7"/>
<sequence>MSSTTPEANIASVMAVAKKCEIELRPPVSRARPRTGDREV</sequence>
<name>A0AA97NMV7_PYRO3</name>
<evidence type="ECO:0000313" key="1">
    <source>
        <dbReference type="EMBL" id="ELQ33041.1"/>
    </source>
</evidence>
<dbReference type="EMBL" id="JH793307">
    <property type="protein sequence ID" value="ELQ33041.1"/>
    <property type="molecule type" value="Genomic_DNA"/>
</dbReference>
<proteinExistence type="predicted"/>
<gene>
    <name evidence="1" type="ORF">OOU_Y34scaffold01005g67</name>
</gene>
<dbReference type="Proteomes" id="UP000011086">
    <property type="component" value="Unassembled WGS sequence"/>
</dbReference>
<reference evidence="1" key="1">
    <citation type="journal article" date="2012" name="PLoS Genet.">
        <title>Comparative analysis of the genomes of two field isolates of the rice blast fungus Magnaporthe oryzae.</title>
        <authorList>
            <person name="Xue M."/>
            <person name="Yang J."/>
            <person name="Li Z."/>
            <person name="Hu S."/>
            <person name="Yao N."/>
            <person name="Dean R.A."/>
            <person name="Zhao W."/>
            <person name="Shen M."/>
            <person name="Zhang H."/>
            <person name="Li C."/>
            <person name="Liu L."/>
            <person name="Cao L."/>
            <person name="Xu X."/>
            <person name="Xing Y."/>
            <person name="Hsiang T."/>
            <person name="Zhang Z."/>
            <person name="Xu J.R."/>
            <person name="Peng Y.L."/>
        </authorList>
    </citation>
    <scope>NUCLEOTIDE SEQUENCE</scope>
    <source>
        <strain evidence="1">Y34</strain>
    </source>
</reference>
<organism evidence="1">
    <name type="scientific">Pyricularia oryzae (strain Y34)</name>
    <name type="common">Rice blast fungus</name>
    <name type="synonym">Magnaporthe oryzae</name>
    <dbReference type="NCBI Taxonomy" id="1143189"/>
    <lineage>
        <taxon>Eukaryota</taxon>
        <taxon>Fungi</taxon>
        <taxon>Dikarya</taxon>
        <taxon>Ascomycota</taxon>
        <taxon>Pezizomycotina</taxon>
        <taxon>Sordariomycetes</taxon>
        <taxon>Sordariomycetidae</taxon>
        <taxon>Magnaporthales</taxon>
        <taxon>Pyriculariaceae</taxon>
        <taxon>Pyricularia</taxon>
    </lineage>
</organism>
<protein>
    <submittedName>
        <fullName evidence="1">Uncharacterized protein</fullName>
    </submittedName>
</protein>
<accession>A0AA97NMV7</accession>